<dbReference type="Pfam" id="PF01037">
    <property type="entry name" value="AsnC_trans_reg"/>
    <property type="match status" value="1"/>
</dbReference>
<dbReference type="STRING" id="1902579.BHV28_15720"/>
<dbReference type="Gene3D" id="3.30.70.920">
    <property type="match status" value="1"/>
</dbReference>
<evidence type="ECO:0000256" key="2">
    <source>
        <dbReference type="ARBA" id="ARBA00023125"/>
    </source>
</evidence>
<dbReference type="Pfam" id="PF13404">
    <property type="entry name" value="HTH_AsnC-type"/>
    <property type="match status" value="1"/>
</dbReference>
<evidence type="ECO:0000256" key="3">
    <source>
        <dbReference type="ARBA" id="ARBA00023163"/>
    </source>
</evidence>
<proteinExistence type="predicted"/>
<dbReference type="SMART" id="SM00344">
    <property type="entry name" value="HTH_ASNC"/>
    <property type="match status" value="1"/>
</dbReference>
<dbReference type="GO" id="GO:0043200">
    <property type="term" value="P:response to amino acid"/>
    <property type="evidence" value="ECO:0007669"/>
    <property type="project" value="TreeGrafter"/>
</dbReference>
<dbReference type="AlphaFoldDB" id="A0A1U9JWI7"/>
<dbReference type="EMBL" id="CP017315">
    <property type="protein sequence ID" value="AQS42252.1"/>
    <property type="molecule type" value="Genomic_DNA"/>
</dbReference>
<evidence type="ECO:0000313" key="6">
    <source>
        <dbReference type="Proteomes" id="UP000188912"/>
    </source>
</evidence>
<keyword evidence="2" id="KW-0238">DNA-binding</keyword>
<dbReference type="InterPro" id="IPR036388">
    <property type="entry name" value="WH-like_DNA-bd_sf"/>
</dbReference>
<dbReference type="SUPFAM" id="SSF46785">
    <property type="entry name" value="Winged helix' DNA-binding domain"/>
    <property type="match status" value="1"/>
</dbReference>
<dbReference type="InterPro" id="IPR000485">
    <property type="entry name" value="AsnC-type_HTH_dom"/>
</dbReference>
<dbReference type="Gene3D" id="1.10.10.10">
    <property type="entry name" value="Winged helix-like DNA-binding domain superfamily/Winged helix DNA-binding domain"/>
    <property type="match status" value="1"/>
</dbReference>
<keyword evidence="3" id="KW-0804">Transcription</keyword>
<evidence type="ECO:0000256" key="1">
    <source>
        <dbReference type="ARBA" id="ARBA00023015"/>
    </source>
</evidence>
<feature type="domain" description="HTH asnC-type" evidence="4">
    <location>
        <begin position="1"/>
        <end position="67"/>
    </location>
</feature>
<organism evidence="5 6">
    <name type="scientific">Candidatus Tokpelaia hoelldobleri</name>
    <dbReference type="NCBI Taxonomy" id="1902579"/>
    <lineage>
        <taxon>Bacteria</taxon>
        <taxon>Pseudomonadati</taxon>
        <taxon>Pseudomonadota</taxon>
        <taxon>Alphaproteobacteria</taxon>
        <taxon>Hyphomicrobiales</taxon>
        <taxon>Candidatus Tokpelaia</taxon>
    </lineage>
</organism>
<reference evidence="5 6" key="2">
    <citation type="journal article" date="2016" name="Sci. Rep.">
        <title>The genome of Rhizobiales bacteria in predatory ants reveals urease gene functions but no genes for nitrogen fixation.</title>
        <authorList>
            <person name="Neuvonen M.M."/>
            <person name="Tamarit D."/>
            <person name="Naslund K."/>
            <person name="Liebig J."/>
            <person name="Feldhaar H."/>
            <person name="Moran N.A."/>
            <person name="Guy L."/>
            <person name="Andersson S.G."/>
        </authorList>
    </citation>
    <scope>NUCLEOTIDE SEQUENCE [LARGE SCALE GENOMIC DNA]</scope>
    <source>
        <strain evidence="5 6">Hsal</strain>
    </source>
</reference>
<dbReference type="KEGG" id="thd:BHV28_15720"/>
<dbReference type="InterPro" id="IPR019887">
    <property type="entry name" value="Tscrpt_reg_AsnC/Lrp_C"/>
</dbReference>
<accession>A0A1U9JWI7</accession>
<name>A0A1U9JWI7_9HYPH</name>
<protein>
    <submittedName>
        <fullName evidence="5">Transcriptional regulator, AsnC family</fullName>
    </submittedName>
</protein>
<evidence type="ECO:0000259" key="4">
    <source>
        <dbReference type="PROSITE" id="PS50956"/>
    </source>
</evidence>
<dbReference type="PANTHER" id="PTHR30154:SF34">
    <property type="entry name" value="TRANSCRIPTIONAL REGULATOR AZLB"/>
    <property type="match status" value="1"/>
</dbReference>
<dbReference type="InterPro" id="IPR036390">
    <property type="entry name" value="WH_DNA-bd_sf"/>
</dbReference>
<dbReference type="GO" id="GO:0043565">
    <property type="term" value="F:sequence-specific DNA binding"/>
    <property type="evidence" value="ECO:0007669"/>
    <property type="project" value="InterPro"/>
</dbReference>
<dbReference type="SUPFAM" id="SSF54909">
    <property type="entry name" value="Dimeric alpha+beta barrel"/>
    <property type="match status" value="1"/>
</dbReference>
<dbReference type="PROSITE" id="PS50956">
    <property type="entry name" value="HTH_ASNC_2"/>
    <property type="match status" value="1"/>
</dbReference>
<evidence type="ECO:0000313" key="5">
    <source>
        <dbReference type="EMBL" id="AQS42252.1"/>
    </source>
</evidence>
<keyword evidence="6" id="KW-1185">Reference proteome</keyword>
<dbReference type="GO" id="GO:0005829">
    <property type="term" value="C:cytosol"/>
    <property type="evidence" value="ECO:0007669"/>
    <property type="project" value="TreeGrafter"/>
</dbReference>
<dbReference type="InterPro" id="IPR019888">
    <property type="entry name" value="Tscrpt_reg_AsnC-like"/>
</dbReference>
<dbReference type="InterPro" id="IPR011008">
    <property type="entry name" value="Dimeric_a/b-barrel"/>
</dbReference>
<gene>
    <name evidence="5" type="ORF">BHV28_15720</name>
</gene>
<sequence>MDALDQKLIQLLRHNARRSVSDLAVALDVSRATIRARLDKLEKNRQILGYSVILPSDNAQDAVRGIMMIEVERHHADRVVNSLSGFAEVSAIHTTNGRFDLVVELTTQNLPEFDSILRRIRLIPGITASETHLLLATQRSTRIKNRSSG</sequence>
<dbReference type="Proteomes" id="UP000188912">
    <property type="component" value="Chromosome"/>
</dbReference>
<dbReference type="PANTHER" id="PTHR30154">
    <property type="entry name" value="LEUCINE-RESPONSIVE REGULATORY PROTEIN"/>
    <property type="match status" value="1"/>
</dbReference>
<reference evidence="5 6" key="1">
    <citation type="journal article" date="2010" name="Science">
        <title>Genomic comparison of the ants Camponotus floridanus and Harpegnathos saltator.</title>
        <authorList>
            <person name="Bonasio R."/>
            <person name="Zhang G."/>
            <person name="Ye C."/>
            <person name="Mutti N.S."/>
            <person name="Fang X."/>
            <person name="Qin N."/>
            <person name="Donahue G."/>
            <person name="Yang P."/>
            <person name="Li Q."/>
            <person name="Li C."/>
            <person name="Zhang P."/>
            <person name="Huang Z."/>
            <person name="Berger S.L."/>
            <person name="Reinberg D."/>
            <person name="Wang J."/>
            <person name="Liebig J."/>
        </authorList>
    </citation>
    <scope>NUCLEOTIDE SEQUENCE [LARGE SCALE GENOMIC DNA]</scope>
    <source>
        <strain evidence="5 6">Hsal</strain>
    </source>
</reference>
<keyword evidence="1" id="KW-0805">Transcription regulation</keyword>
<dbReference type="PRINTS" id="PR00033">
    <property type="entry name" value="HTHASNC"/>
</dbReference>